<comment type="caution">
    <text evidence="6">The sequence shown here is derived from an EMBL/GenBank/DDBJ whole genome shotgun (WGS) entry which is preliminary data.</text>
</comment>
<dbReference type="SUPFAM" id="SSF52490">
    <property type="entry name" value="Tubulin nucleotide-binding domain-like"/>
    <property type="match status" value="1"/>
</dbReference>
<dbReference type="InterPro" id="IPR045061">
    <property type="entry name" value="FtsZ/CetZ"/>
</dbReference>
<organism evidence="6 7">
    <name type="scientific">Intestinicryptomonas porci</name>
    <dbReference type="NCBI Taxonomy" id="2926320"/>
    <lineage>
        <taxon>Bacteria</taxon>
        <taxon>Pseudomonadati</taxon>
        <taxon>Verrucomicrobiota</taxon>
        <taxon>Opitutia</taxon>
        <taxon>Opitutales</taxon>
        <taxon>Intestinicryptomonaceae</taxon>
        <taxon>Intestinicryptomonas</taxon>
    </lineage>
</organism>
<dbReference type="InterPro" id="IPR000158">
    <property type="entry name" value="Cell_div_FtsZ"/>
</dbReference>
<comment type="similarity">
    <text evidence="1">Belongs to the FtsZ family.</text>
</comment>
<dbReference type="GO" id="GO:0051301">
    <property type="term" value="P:cell division"/>
    <property type="evidence" value="ECO:0007669"/>
    <property type="project" value="UniProtKB-KW"/>
</dbReference>
<evidence type="ECO:0000256" key="1">
    <source>
        <dbReference type="ARBA" id="ARBA00009690"/>
    </source>
</evidence>
<evidence type="ECO:0000256" key="4">
    <source>
        <dbReference type="SAM" id="MobiDB-lite"/>
    </source>
</evidence>
<dbReference type="EMBL" id="JALBUT010000009">
    <property type="protein sequence ID" value="MDX8416078.1"/>
    <property type="molecule type" value="Genomic_DNA"/>
</dbReference>
<keyword evidence="2" id="KW-0547">Nucleotide-binding</keyword>
<dbReference type="PANTHER" id="PTHR30314">
    <property type="entry name" value="CELL DIVISION PROTEIN FTSZ-RELATED"/>
    <property type="match status" value="1"/>
</dbReference>
<keyword evidence="6" id="KW-0132">Cell division</keyword>
<evidence type="ECO:0000256" key="2">
    <source>
        <dbReference type="ARBA" id="ARBA00022741"/>
    </source>
</evidence>
<gene>
    <name evidence="6" type="ORF">MOX91_07810</name>
</gene>
<accession>A0ABU4WII2</accession>
<dbReference type="PRINTS" id="PR00423">
    <property type="entry name" value="CELLDVISFTSZ"/>
</dbReference>
<sequence length="390" mass="41950">MSNFGNFIKAVGIGGGGVNSLEYLRGALCGGSCLAINTDAKSIEASLAEEKILIGKSITRSMGAGGDISLAERAAQDDLDAIKAAFENVKLLFITVSLGGGTGSAVAPVAAKIARDLGICVIAFCTLPFSFEGQGKTRVAENAFKKMRAICNAAIALPNDEMLAESAQANIISAFEKASLCVRAATGSISNLVSERGFINVDFNSLKNTLQTPAPAKTAFAFGSGQGANYVSKALKNFESFPALKSKFSAQKADKLLVGVRAGSDTQMAQLKETLISMASKFTNSENVSFGVIIEPSFQKRIELTAIGLEVSEELFEEPEEEEKPKEAQKKPRKIRHNKNIEQNQSEFDFVDVDLKRGFFDDTARNIYGKEDLDVPTFMRRNIKIQISKK</sequence>
<keyword evidence="3" id="KW-0342">GTP-binding</keyword>
<dbReference type="Pfam" id="PF00091">
    <property type="entry name" value="Tubulin"/>
    <property type="match status" value="1"/>
</dbReference>
<evidence type="ECO:0000259" key="5">
    <source>
        <dbReference type="SMART" id="SM00864"/>
    </source>
</evidence>
<dbReference type="RefSeq" id="WP_370397531.1">
    <property type="nucleotide sequence ID" value="NZ_JALBUT010000009.1"/>
</dbReference>
<dbReference type="SUPFAM" id="SSF55307">
    <property type="entry name" value="Tubulin C-terminal domain-like"/>
    <property type="match status" value="1"/>
</dbReference>
<evidence type="ECO:0000313" key="7">
    <source>
        <dbReference type="Proteomes" id="UP001275932"/>
    </source>
</evidence>
<dbReference type="InterPro" id="IPR036525">
    <property type="entry name" value="Tubulin/FtsZ_GTPase_sf"/>
</dbReference>
<dbReference type="Proteomes" id="UP001275932">
    <property type="component" value="Unassembled WGS sequence"/>
</dbReference>
<keyword evidence="6" id="KW-0131">Cell cycle</keyword>
<dbReference type="CDD" id="cd02201">
    <property type="entry name" value="FtsZ_type1"/>
    <property type="match status" value="1"/>
</dbReference>
<reference evidence="6 7" key="1">
    <citation type="submission" date="2022-03" db="EMBL/GenBank/DDBJ databases">
        <title>Novel taxa within the pig intestine.</title>
        <authorList>
            <person name="Wylensek D."/>
            <person name="Bishof K."/>
            <person name="Afrizal A."/>
            <person name="Clavel T."/>
        </authorList>
    </citation>
    <scope>NUCLEOTIDE SEQUENCE [LARGE SCALE GENOMIC DNA]</scope>
    <source>
        <strain evidence="6 7">CLA-KB-P66</strain>
    </source>
</reference>
<name>A0ABU4WII2_9BACT</name>
<dbReference type="InterPro" id="IPR003008">
    <property type="entry name" value="Tubulin_FtsZ_GTPase"/>
</dbReference>
<evidence type="ECO:0000313" key="6">
    <source>
        <dbReference type="EMBL" id="MDX8416078.1"/>
    </source>
</evidence>
<feature type="domain" description="Tubulin/FtsZ GTPase" evidence="5">
    <location>
        <begin position="7"/>
        <end position="197"/>
    </location>
</feature>
<feature type="region of interest" description="Disordered" evidence="4">
    <location>
        <begin position="316"/>
        <end position="339"/>
    </location>
</feature>
<protein>
    <submittedName>
        <fullName evidence="6">Cell division FtsZ family protein</fullName>
    </submittedName>
</protein>
<dbReference type="PANTHER" id="PTHR30314:SF3">
    <property type="entry name" value="MITOCHONDRIAL DIVISION PROTEIN FSZA"/>
    <property type="match status" value="1"/>
</dbReference>
<dbReference type="InterPro" id="IPR008280">
    <property type="entry name" value="Tub_FtsZ_C"/>
</dbReference>
<dbReference type="SMART" id="SM00864">
    <property type="entry name" value="Tubulin"/>
    <property type="match status" value="1"/>
</dbReference>
<keyword evidence="7" id="KW-1185">Reference proteome</keyword>
<proteinExistence type="inferred from homology"/>
<evidence type="ECO:0000256" key="3">
    <source>
        <dbReference type="ARBA" id="ARBA00023134"/>
    </source>
</evidence>
<dbReference type="Gene3D" id="3.40.50.1440">
    <property type="entry name" value="Tubulin/FtsZ, GTPase domain"/>
    <property type="match status" value="1"/>
</dbReference>